<evidence type="ECO:0000313" key="12">
    <source>
        <dbReference type="Proteomes" id="UP000188243"/>
    </source>
</evidence>
<proteinExistence type="inferred from homology"/>
<dbReference type="AlphaFoldDB" id="A0A1Q2GZR3"/>
<evidence type="ECO:0000256" key="3">
    <source>
        <dbReference type="ARBA" id="ARBA00022679"/>
    </source>
</evidence>
<accession>A0A1Q2GZR3</accession>
<keyword evidence="5" id="KW-0378">Hydrolase</keyword>
<comment type="similarity">
    <text evidence="2 10">Belongs to the purine nucleoside phosphorylase YfiH/LACC1 family.</text>
</comment>
<dbReference type="GO" id="GO:0017061">
    <property type="term" value="F:S-methyl-5-thioadenosine phosphorylase activity"/>
    <property type="evidence" value="ECO:0007669"/>
    <property type="project" value="UniProtKB-EC"/>
</dbReference>
<dbReference type="InterPro" id="IPR038371">
    <property type="entry name" value="Cu_polyphenol_OxRdtase_sf"/>
</dbReference>
<evidence type="ECO:0000256" key="2">
    <source>
        <dbReference type="ARBA" id="ARBA00007353"/>
    </source>
</evidence>
<keyword evidence="6" id="KW-0862">Zinc</keyword>
<evidence type="ECO:0000256" key="8">
    <source>
        <dbReference type="ARBA" id="ARBA00048968"/>
    </source>
</evidence>
<evidence type="ECO:0000256" key="6">
    <source>
        <dbReference type="ARBA" id="ARBA00022833"/>
    </source>
</evidence>
<keyword evidence="3" id="KW-0808">Transferase</keyword>
<keyword evidence="4" id="KW-0479">Metal-binding</keyword>
<dbReference type="EMBL" id="CP019628">
    <property type="protein sequence ID" value="AQQ00619.1"/>
    <property type="molecule type" value="Genomic_DNA"/>
</dbReference>
<dbReference type="InterPro" id="IPR003730">
    <property type="entry name" value="Cu_polyphenol_OxRdtase"/>
</dbReference>
<comment type="catalytic activity">
    <reaction evidence="8">
        <text>adenosine + phosphate = alpha-D-ribose 1-phosphate + adenine</text>
        <dbReference type="Rhea" id="RHEA:27642"/>
        <dbReference type="ChEBI" id="CHEBI:16335"/>
        <dbReference type="ChEBI" id="CHEBI:16708"/>
        <dbReference type="ChEBI" id="CHEBI:43474"/>
        <dbReference type="ChEBI" id="CHEBI:57720"/>
        <dbReference type="EC" id="2.4.2.1"/>
    </reaction>
    <physiologicalReaction direction="left-to-right" evidence="8">
        <dbReference type="Rhea" id="RHEA:27643"/>
    </physiologicalReaction>
</comment>
<evidence type="ECO:0000256" key="4">
    <source>
        <dbReference type="ARBA" id="ARBA00022723"/>
    </source>
</evidence>
<dbReference type="PANTHER" id="PTHR30616:SF2">
    <property type="entry name" value="PURINE NUCLEOSIDE PHOSPHORYLASE LACC1"/>
    <property type="match status" value="1"/>
</dbReference>
<organism evidence="11 12">
    <name type="scientific">Pseudoalteromonas aliena</name>
    <dbReference type="NCBI Taxonomy" id="247523"/>
    <lineage>
        <taxon>Bacteria</taxon>
        <taxon>Pseudomonadati</taxon>
        <taxon>Pseudomonadota</taxon>
        <taxon>Gammaproteobacteria</taxon>
        <taxon>Alteromonadales</taxon>
        <taxon>Pseudoalteromonadaceae</taxon>
        <taxon>Pseudoalteromonas</taxon>
    </lineage>
</organism>
<dbReference type="Gene3D" id="3.60.140.10">
    <property type="entry name" value="CNF1/YfiH-like putative cysteine hydrolases"/>
    <property type="match status" value="1"/>
</dbReference>
<evidence type="ECO:0000256" key="5">
    <source>
        <dbReference type="ARBA" id="ARBA00022801"/>
    </source>
</evidence>
<evidence type="ECO:0000256" key="1">
    <source>
        <dbReference type="ARBA" id="ARBA00000553"/>
    </source>
</evidence>
<gene>
    <name evidence="11" type="ORF">B0W48_12870</name>
</gene>
<evidence type="ECO:0000256" key="10">
    <source>
        <dbReference type="RuleBase" id="RU361274"/>
    </source>
</evidence>
<evidence type="ECO:0000256" key="9">
    <source>
        <dbReference type="ARBA" id="ARBA00049893"/>
    </source>
</evidence>
<dbReference type="NCBIfam" id="TIGR00726">
    <property type="entry name" value="peptidoglycan editing factor PgeF"/>
    <property type="match status" value="1"/>
</dbReference>
<dbReference type="CDD" id="cd16833">
    <property type="entry name" value="YfiH"/>
    <property type="match status" value="1"/>
</dbReference>
<sequence>MNVLSAPWKNLHTVGTLSTTREGGVSKAPFKSLNVGLHVGDNKEHVLENRSLLNEHIPKSAVWLNQVHSADVVIVDKHFDVNERRDADALYTQLLNQPLAIMTADCLPILLTSSDGREVAAIHGGWRGLEQGIVKNVLECFSTKYENIHAWLGPAIGPSQFEVGVEVLELFEKRSPLLTSAFTLQANNKYLSDIYAIARILLSQCGIKNITGGEYCTVTQDDLFFSYRRDSKTGRMASLIWRK</sequence>
<dbReference type="KEGG" id="paln:B0W48_12870"/>
<comment type="catalytic activity">
    <reaction evidence="7">
        <text>adenosine + H2O + H(+) = inosine + NH4(+)</text>
        <dbReference type="Rhea" id="RHEA:24408"/>
        <dbReference type="ChEBI" id="CHEBI:15377"/>
        <dbReference type="ChEBI" id="CHEBI:15378"/>
        <dbReference type="ChEBI" id="CHEBI:16335"/>
        <dbReference type="ChEBI" id="CHEBI:17596"/>
        <dbReference type="ChEBI" id="CHEBI:28938"/>
        <dbReference type="EC" id="3.5.4.4"/>
    </reaction>
    <physiologicalReaction direction="left-to-right" evidence="7">
        <dbReference type="Rhea" id="RHEA:24409"/>
    </physiologicalReaction>
</comment>
<evidence type="ECO:0000256" key="7">
    <source>
        <dbReference type="ARBA" id="ARBA00047989"/>
    </source>
</evidence>
<dbReference type="Proteomes" id="UP000188243">
    <property type="component" value="Chromosome"/>
</dbReference>
<dbReference type="Pfam" id="PF02578">
    <property type="entry name" value="Cu-oxidase_4"/>
    <property type="match status" value="1"/>
</dbReference>
<dbReference type="STRING" id="247523.B0W48_12870"/>
<dbReference type="PANTHER" id="PTHR30616">
    <property type="entry name" value="UNCHARACTERIZED PROTEIN YFIH"/>
    <property type="match status" value="1"/>
</dbReference>
<dbReference type="InterPro" id="IPR011324">
    <property type="entry name" value="Cytotoxic_necrot_fac-like_cat"/>
</dbReference>
<comment type="catalytic activity">
    <reaction evidence="9">
        <text>S-methyl-5'-thioadenosine + phosphate = 5-(methylsulfanyl)-alpha-D-ribose 1-phosphate + adenine</text>
        <dbReference type="Rhea" id="RHEA:11852"/>
        <dbReference type="ChEBI" id="CHEBI:16708"/>
        <dbReference type="ChEBI" id="CHEBI:17509"/>
        <dbReference type="ChEBI" id="CHEBI:43474"/>
        <dbReference type="ChEBI" id="CHEBI:58533"/>
        <dbReference type="EC" id="2.4.2.28"/>
    </reaction>
    <physiologicalReaction direction="left-to-right" evidence="9">
        <dbReference type="Rhea" id="RHEA:11853"/>
    </physiologicalReaction>
</comment>
<dbReference type="GO" id="GO:0016787">
    <property type="term" value="F:hydrolase activity"/>
    <property type="evidence" value="ECO:0007669"/>
    <property type="project" value="UniProtKB-KW"/>
</dbReference>
<comment type="catalytic activity">
    <reaction evidence="1">
        <text>inosine + phosphate = alpha-D-ribose 1-phosphate + hypoxanthine</text>
        <dbReference type="Rhea" id="RHEA:27646"/>
        <dbReference type="ChEBI" id="CHEBI:17368"/>
        <dbReference type="ChEBI" id="CHEBI:17596"/>
        <dbReference type="ChEBI" id="CHEBI:43474"/>
        <dbReference type="ChEBI" id="CHEBI:57720"/>
        <dbReference type="EC" id="2.4.2.1"/>
    </reaction>
    <physiologicalReaction direction="left-to-right" evidence="1">
        <dbReference type="Rhea" id="RHEA:27647"/>
    </physiologicalReaction>
</comment>
<protein>
    <recommendedName>
        <fullName evidence="10">Purine nucleoside phosphorylase</fullName>
    </recommendedName>
</protein>
<evidence type="ECO:0000313" key="11">
    <source>
        <dbReference type="EMBL" id="AQQ00619.1"/>
    </source>
</evidence>
<dbReference type="SUPFAM" id="SSF64438">
    <property type="entry name" value="CNF1/YfiH-like putative cysteine hydrolases"/>
    <property type="match status" value="1"/>
</dbReference>
<name>A0A1Q2GZR3_9GAMM</name>
<dbReference type="GO" id="GO:0005507">
    <property type="term" value="F:copper ion binding"/>
    <property type="evidence" value="ECO:0007669"/>
    <property type="project" value="TreeGrafter"/>
</dbReference>
<reference evidence="11 12" key="1">
    <citation type="submission" date="2017-02" db="EMBL/GenBank/DDBJ databases">
        <title>Complete genome sequence of the cold-active Pseudoalteromonas aliena strain EH1 isolated from Arctic seawater.</title>
        <authorList>
            <person name="Kim E."/>
            <person name="Heo E."/>
            <person name="Kim H."/>
            <person name="Kim D."/>
        </authorList>
    </citation>
    <scope>NUCLEOTIDE SEQUENCE [LARGE SCALE GENOMIC DNA]</scope>
    <source>
        <strain evidence="11 12">EH1</strain>
    </source>
</reference>
<dbReference type="RefSeq" id="WP_077537305.1">
    <property type="nucleotide sequence ID" value="NZ_CP019628.1"/>
</dbReference>